<protein>
    <recommendedName>
        <fullName evidence="3">Minor capsid protein</fullName>
    </recommendedName>
</protein>
<proteinExistence type="predicted"/>
<keyword evidence="2" id="KW-1185">Reference proteome</keyword>
<organism evidence="1 2">
    <name type="scientific">Paenibacillus alvei</name>
    <name type="common">Bacillus alvei</name>
    <dbReference type="NCBI Taxonomy" id="44250"/>
    <lineage>
        <taxon>Bacteria</taxon>
        <taxon>Bacillati</taxon>
        <taxon>Bacillota</taxon>
        <taxon>Bacilli</taxon>
        <taxon>Bacillales</taxon>
        <taxon>Paenibacillaceae</taxon>
        <taxon>Paenibacillus</taxon>
    </lineage>
</organism>
<accession>A0ABT4GW52</accession>
<comment type="caution">
    <text evidence="1">The sequence shown here is derived from an EMBL/GenBank/DDBJ whole genome shotgun (WGS) entry which is preliminary data.</text>
</comment>
<dbReference type="RefSeq" id="WP_268599944.1">
    <property type="nucleotide sequence ID" value="NZ_JAMDNP010000018.1"/>
</dbReference>
<name>A0ABT4GW52_PAEAL</name>
<evidence type="ECO:0000313" key="2">
    <source>
        <dbReference type="Proteomes" id="UP001527181"/>
    </source>
</evidence>
<dbReference type="Proteomes" id="UP001527181">
    <property type="component" value="Unassembled WGS sequence"/>
</dbReference>
<reference evidence="1 2" key="1">
    <citation type="submission" date="2022-05" db="EMBL/GenBank/DDBJ databases">
        <title>Genome Sequencing of Bee-Associated Microbes.</title>
        <authorList>
            <person name="Dunlap C."/>
        </authorList>
    </citation>
    <scope>NUCLEOTIDE SEQUENCE [LARGE SCALE GENOMIC DNA]</scope>
    <source>
        <strain evidence="1 2">NRRL B-04010</strain>
    </source>
</reference>
<dbReference type="EMBL" id="JAMDNP010000018">
    <property type="protein sequence ID" value="MCY9760925.1"/>
    <property type="molecule type" value="Genomic_DNA"/>
</dbReference>
<sequence length="130" mass="15054">MVKVKTKMNRRAIQKISSAQLQALEQVVDGKAEGILTEIANEQVVPKQTGELERGAWVDKTGLKRGKVKIVYDTPYARRLYWHPEYRFRQDKNRNARGLWLDPWVKGEKTDSLVSRFKKLVKRLAGGFIK</sequence>
<gene>
    <name evidence="1" type="ORF">M5X12_10100</name>
</gene>
<evidence type="ECO:0000313" key="1">
    <source>
        <dbReference type="EMBL" id="MCY9760925.1"/>
    </source>
</evidence>
<evidence type="ECO:0008006" key="3">
    <source>
        <dbReference type="Google" id="ProtNLM"/>
    </source>
</evidence>